<evidence type="ECO:0000256" key="2">
    <source>
        <dbReference type="PROSITE-ProRule" id="PRU00047"/>
    </source>
</evidence>
<dbReference type="Pfam" id="PF00076">
    <property type="entry name" value="RRM_1"/>
    <property type="match status" value="1"/>
</dbReference>
<name>A0A067QKD0_ZOONE</name>
<proteinExistence type="predicted"/>
<evidence type="ECO:0000256" key="3">
    <source>
        <dbReference type="PROSITE-ProRule" id="PRU00176"/>
    </source>
</evidence>
<feature type="compositionally biased region" description="Basic and acidic residues" evidence="4">
    <location>
        <begin position="1"/>
        <end position="10"/>
    </location>
</feature>
<gene>
    <name evidence="7" type="ORF">L798_00861</name>
</gene>
<dbReference type="EMBL" id="KK853239">
    <property type="protein sequence ID" value="KDR09518.1"/>
    <property type="molecule type" value="Genomic_DNA"/>
</dbReference>
<evidence type="ECO:0000256" key="4">
    <source>
        <dbReference type="SAM" id="MobiDB-lite"/>
    </source>
</evidence>
<dbReference type="eggNOG" id="KOG0107">
    <property type="taxonomic scope" value="Eukaryota"/>
</dbReference>
<dbReference type="Pfam" id="PF00098">
    <property type="entry name" value="zf-CCHC"/>
    <property type="match status" value="1"/>
</dbReference>
<dbReference type="GO" id="GO:0003723">
    <property type="term" value="F:RNA binding"/>
    <property type="evidence" value="ECO:0007669"/>
    <property type="project" value="UniProtKB-UniRule"/>
</dbReference>
<keyword evidence="2" id="KW-0479">Metal-binding</keyword>
<organism evidence="7 8">
    <name type="scientific">Zootermopsis nevadensis</name>
    <name type="common">Dampwood termite</name>
    <dbReference type="NCBI Taxonomy" id="136037"/>
    <lineage>
        <taxon>Eukaryota</taxon>
        <taxon>Metazoa</taxon>
        <taxon>Ecdysozoa</taxon>
        <taxon>Arthropoda</taxon>
        <taxon>Hexapoda</taxon>
        <taxon>Insecta</taxon>
        <taxon>Pterygota</taxon>
        <taxon>Neoptera</taxon>
        <taxon>Polyneoptera</taxon>
        <taxon>Dictyoptera</taxon>
        <taxon>Blattodea</taxon>
        <taxon>Blattoidea</taxon>
        <taxon>Termitoidae</taxon>
        <taxon>Termopsidae</taxon>
        <taxon>Zootermopsis</taxon>
    </lineage>
</organism>
<accession>A0A067QKD0</accession>
<feature type="compositionally biased region" description="Basic and acidic residues" evidence="4">
    <location>
        <begin position="127"/>
        <end position="137"/>
    </location>
</feature>
<dbReference type="InterPro" id="IPR012677">
    <property type="entry name" value="Nucleotide-bd_a/b_plait_sf"/>
</dbReference>
<dbReference type="SUPFAM" id="SSF54928">
    <property type="entry name" value="RNA-binding domain, RBD"/>
    <property type="match status" value="1"/>
</dbReference>
<dbReference type="InterPro" id="IPR000504">
    <property type="entry name" value="RRM_dom"/>
</dbReference>
<dbReference type="SMART" id="SM00343">
    <property type="entry name" value="ZnF_C2HC"/>
    <property type="match status" value="1"/>
</dbReference>
<dbReference type="AlphaFoldDB" id="A0A067QKD0"/>
<dbReference type="PANTHER" id="PTHR48038">
    <property type="entry name" value="RIBONUCLEOPROTEIN RB97D"/>
    <property type="match status" value="1"/>
</dbReference>
<feature type="region of interest" description="Disordered" evidence="4">
    <location>
        <begin position="127"/>
        <end position="174"/>
    </location>
</feature>
<evidence type="ECO:0000313" key="8">
    <source>
        <dbReference type="Proteomes" id="UP000027135"/>
    </source>
</evidence>
<dbReference type="InterPro" id="IPR035979">
    <property type="entry name" value="RBD_domain_sf"/>
</dbReference>
<dbReference type="InterPro" id="IPR001878">
    <property type="entry name" value="Znf_CCHC"/>
</dbReference>
<dbReference type="Gene3D" id="4.10.60.10">
    <property type="entry name" value="Zinc finger, CCHC-type"/>
    <property type="match status" value="1"/>
</dbReference>
<dbReference type="PROSITE" id="PS50102">
    <property type="entry name" value="RRM"/>
    <property type="match status" value="1"/>
</dbReference>
<keyword evidence="8" id="KW-1185">Reference proteome</keyword>
<keyword evidence="2" id="KW-0863">Zinc-finger</keyword>
<feature type="region of interest" description="Disordered" evidence="4">
    <location>
        <begin position="1"/>
        <end position="33"/>
    </location>
</feature>
<sequence length="174" mass="20101">MSRKRPDERRNRRSRSRSYGSSRSGSPDEEDGVRLHVADLGMGVSKRELQHVFDKYGPLREIWVAKSPPCFAFVVFREKDDAEDAVKATDGMTLCGSRIRVTFARPRTRGRGQRGYDPNMRCYQCGERGHFSRDCPDTKYGYKRPPSRSPPPGSRRSHRPHETGNRGYRPSRRR</sequence>
<protein>
    <submittedName>
        <fullName evidence="7">Splicing factor, arginine/serine-rich 7</fullName>
    </submittedName>
</protein>
<keyword evidence="2" id="KW-0862">Zinc</keyword>
<dbReference type="GO" id="GO:0008270">
    <property type="term" value="F:zinc ion binding"/>
    <property type="evidence" value="ECO:0007669"/>
    <property type="project" value="UniProtKB-KW"/>
</dbReference>
<dbReference type="OMA" id="FIEYNDS"/>
<keyword evidence="1 3" id="KW-0694">RNA-binding</keyword>
<dbReference type="Gene3D" id="3.30.70.330">
    <property type="match status" value="1"/>
</dbReference>
<dbReference type="Proteomes" id="UP000027135">
    <property type="component" value="Unassembled WGS sequence"/>
</dbReference>
<feature type="domain" description="CCHC-type" evidence="6">
    <location>
        <begin position="121"/>
        <end position="137"/>
    </location>
</feature>
<dbReference type="PANTHER" id="PTHR48038:SF1">
    <property type="entry name" value="RIBONUCLEOPROTEIN RB97D"/>
    <property type="match status" value="1"/>
</dbReference>
<evidence type="ECO:0000259" key="5">
    <source>
        <dbReference type="PROSITE" id="PS50102"/>
    </source>
</evidence>
<dbReference type="PROSITE" id="PS50158">
    <property type="entry name" value="ZF_CCHC"/>
    <property type="match status" value="1"/>
</dbReference>
<reference evidence="7 8" key="1">
    <citation type="journal article" date="2014" name="Nat. Commun.">
        <title>Molecular traces of alternative social organization in a termite genome.</title>
        <authorList>
            <person name="Terrapon N."/>
            <person name="Li C."/>
            <person name="Robertson H.M."/>
            <person name="Ji L."/>
            <person name="Meng X."/>
            <person name="Booth W."/>
            <person name="Chen Z."/>
            <person name="Childers C.P."/>
            <person name="Glastad K.M."/>
            <person name="Gokhale K."/>
            <person name="Gowin J."/>
            <person name="Gronenberg W."/>
            <person name="Hermansen R.A."/>
            <person name="Hu H."/>
            <person name="Hunt B.G."/>
            <person name="Huylmans A.K."/>
            <person name="Khalil S.M."/>
            <person name="Mitchell R.D."/>
            <person name="Munoz-Torres M.C."/>
            <person name="Mustard J.A."/>
            <person name="Pan H."/>
            <person name="Reese J.T."/>
            <person name="Scharf M.E."/>
            <person name="Sun F."/>
            <person name="Vogel H."/>
            <person name="Xiao J."/>
            <person name="Yang W."/>
            <person name="Yang Z."/>
            <person name="Yang Z."/>
            <person name="Zhou J."/>
            <person name="Zhu J."/>
            <person name="Brent C.S."/>
            <person name="Elsik C.G."/>
            <person name="Goodisman M.A."/>
            <person name="Liberles D.A."/>
            <person name="Roe R.M."/>
            <person name="Vargo E.L."/>
            <person name="Vilcinskas A."/>
            <person name="Wang J."/>
            <person name="Bornberg-Bauer E."/>
            <person name="Korb J."/>
            <person name="Zhang G."/>
            <person name="Liebig J."/>
        </authorList>
    </citation>
    <scope>NUCLEOTIDE SEQUENCE [LARGE SCALE GENOMIC DNA]</scope>
    <source>
        <tissue evidence="7">Whole organism</tissue>
    </source>
</reference>
<dbReference type="InParanoid" id="A0A067QKD0"/>
<evidence type="ECO:0000256" key="1">
    <source>
        <dbReference type="ARBA" id="ARBA00022884"/>
    </source>
</evidence>
<evidence type="ECO:0000259" key="6">
    <source>
        <dbReference type="PROSITE" id="PS50158"/>
    </source>
</evidence>
<evidence type="ECO:0000313" key="7">
    <source>
        <dbReference type="EMBL" id="KDR09518.1"/>
    </source>
</evidence>
<dbReference type="FunCoup" id="A0A067QKD0">
    <property type="interactions" value="138"/>
</dbReference>
<dbReference type="SMART" id="SM00360">
    <property type="entry name" value="RRM"/>
    <property type="match status" value="1"/>
</dbReference>
<feature type="domain" description="RRM" evidence="5">
    <location>
        <begin position="33"/>
        <end position="106"/>
    </location>
</feature>
<dbReference type="STRING" id="136037.A0A067QKD0"/>